<dbReference type="Pfam" id="PF13186">
    <property type="entry name" value="SPASM"/>
    <property type="match status" value="1"/>
</dbReference>
<comment type="caution">
    <text evidence="7">The sequence shown here is derived from an EMBL/GenBank/DDBJ whole genome shotgun (WGS) entry which is preliminary data.</text>
</comment>
<keyword evidence="5" id="KW-0411">Iron-sulfur</keyword>
<evidence type="ECO:0000256" key="1">
    <source>
        <dbReference type="ARBA" id="ARBA00001966"/>
    </source>
</evidence>
<dbReference type="SMART" id="SM00729">
    <property type="entry name" value="Elp3"/>
    <property type="match status" value="1"/>
</dbReference>
<dbReference type="InterPro" id="IPR006638">
    <property type="entry name" value="Elp3/MiaA/NifB-like_rSAM"/>
</dbReference>
<dbReference type="PANTHER" id="PTHR11228:SF7">
    <property type="entry name" value="PQQA PEPTIDE CYCLASE"/>
    <property type="match status" value="1"/>
</dbReference>
<evidence type="ECO:0000256" key="2">
    <source>
        <dbReference type="ARBA" id="ARBA00022691"/>
    </source>
</evidence>
<feature type="domain" description="Radical SAM core" evidence="6">
    <location>
        <begin position="141"/>
        <end position="369"/>
    </location>
</feature>
<dbReference type="CDD" id="cd01335">
    <property type="entry name" value="Radical_SAM"/>
    <property type="match status" value="1"/>
</dbReference>
<evidence type="ECO:0000313" key="8">
    <source>
        <dbReference type="Proteomes" id="UP001589792"/>
    </source>
</evidence>
<dbReference type="RefSeq" id="WP_380676408.1">
    <property type="nucleotide sequence ID" value="NZ_CP173186.1"/>
</dbReference>
<evidence type="ECO:0000256" key="3">
    <source>
        <dbReference type="ARBA" id="ARBA00022723"/>
    </source>
</evidence>
<evidence type="ECO:0000256" key="4">
    <source>
        <dbReference type="ARBA" id="ARBA00023004"/>
    </source>
</evidence>
<organism evidence="7 8">
    <name type="scientific">Serratia aquatilis</name>
    <dbReference type="NCBI Taxonomy" id="1737515"/>
    <lineage>
        <taxon>Bacteria</taxon>
        <taxon>Pseudomonadati</taxon>
        <taxon>Pseudomonadota</taxon>
        <taxon>Gammaproteobacteria</taxon>
        <taxon>Enterobacterales</taxon>
        <taxon>Yersiniaceae</taxon>
        <taxon>Serratia</taxon>
    </lineage>
</organism>
<dbReference type="InterPro" id="IPR007197">
    <property type="entry name" value="rSAM"/>
</dbReference>
<dbReference type="PANTHER" id="PTHR11228">
    <property type="entry name" value="RADICAL SAM DOMAIN PROTEIN"/>
    <property type="match status" value="1"/>
</dbReference>
<dbReference type="SFLD" id="SFLDS00029">
    <property type="entry name" value="Radical_SAM"/>
    <property type="match status" value="1"/>
</dbReference>
<keyword evidence="4" id="KW-0408">Iron</keyword>
<evidence type="ECO:0000313" key="7">
    <source>
        <dbReference type="EMBL" id="MFC0227619.1"/>
    </source>
</evidence>
<dbReference type="SFLD" id="SFLDG01386">
    <property type="entry name" value="main_SPASM_domain-containing"/>
    <property type="match status" value="1"/>
</dbReference>
<protein>
    <submittedName>
        <fullName evidence="7">PqqD family peptide modification chaperone</fullName>
    </submittedName>
</protein>
<keyword evidence="8" id="KW-1185">Reference proteome</keyword>
<keyword evidence="2" id="KW-0949">S-adenosyl-L-methionine</keyword>
<dbReference type="Proteomes" id="UP001589792">
    <property type="component" value="Unassembled WGS sequence"/>
</dbReference>
<dbReference type="Pfam" id="PF05402">
    <property type="entry name" value="PqqD"/>
    <property type="match status" value="1"/>
</dbReference>
<evidence type="ECO:0000259" key="6">
    <source>
        <dbReference type="PROSITE" id="PS51918"/>
    </source>
</evidence>
<sequence length="475" mass="54298">MYYKLKSNVLFRNYGDYGYITDDRNYRYIKDEVVGERIVSESGAAFLSTLNKKPKSVLDILTKIHEKYQDVSIEIIKSDVEEFFSELVCDGFLCKGETVTECNSNDYFFSYKKSGSKVKSDKNKDNIDNTTDFFEDNEEKVNRLTSVHIEITSKCNERCIHCYIPHEKKIKTLDTKHIYSLLKQCKDMNVLHITLSGGEPMLHKDFCDILKQCREYDFAVSVLTNLTLLTDEVVAEMKQNGLLGVQVSLYSTDPVIHDSITKMTGSFKKTKSSILKLVENDIPLQISCPLMKQNKDCYHDVIEWAKKYGVTASDDYALIAEYDHSNQNTCNRLSLNEVSTVLKDKASSDESYLDKLKGELINRSHIDPEDPVCSVCSVSVCIAENGNVYPCAGWQDCVLGNILETSLNDIWHFSRKINSLRKLKKKDFPECMQCDLKGICSMCMVRNANEDFNGNYLNINKYFCNITKLKKALLS</sequence>
<dbReference type="SUPFAM" id="SSF102114">
    <property type="entry name" value="Radical SAM enzymes"/>
    <property type="match status" value="1"/>
</dbReference>
<dbReference type="EMBL" id="JBHLXG010000013">
    <property type="protein sequence ID" value="MFC0227619.1"/>
    <property type="molecule type" value="Genomic_DNA"/>
</dbReference>
<dbReference type="InterPro" id="IPR023885">
    <property type="entry name" value="4Fe4S-binding_SPASM_dom"/>
</dbReference>
<comment type="cofactor">
    <cofactor evidence="1">
        <name>[4Fe-4S] cluster</name>
        <dbReference type="ChEBI" id="CHEBI:49883"/>
    </cofactor>
</comment>
<dbReference type="Gene3D" id="3.20.20.70">
    <property type="entry name" value="Aldolase class I"/>
    <property type="match status" value="1"/>
</dbReference>
<dbReference type="InterPro" id="IPR013785">
    <property type="entry name" value="Aldolase_TIM"/>
</dbReference>
<keyword evidence="3" id="KW-0479">Metal-binding</keyword>
<gene>
    <name evidence="7" type="ORF">ACFFJ3_14075</name>
</gene>
<reference evidence="7 8" key="1">
    <citation type="submission" date="2024-09" db="EMBL/GenBank/DDBJ databases">
        <authorList>
            <person name="Sun Q."/>
            <person name="Mori K."/>
        </authorList>
    </citation>
    <scope>NUCLEOTIDE SEQUENCE [LARGE SCALE GENOMIC DNA]</scope>
    <source>
        <strain evidence="7 8">CCM 8626</strain>
    </source>
</reference>
<proteinExistence type="predicted"/>
<dbReference type="InterPro" id="IPR008792">
    <property type="entry name" value="PQQD"/>
</dbReference>
<accession>A0ABV6EF36</accession>
<evidence type="ECO:0000256" key="5">
    <source>
        <dbReference type="ARBA" id="ARBA00023014"/>
    </source>
</evidence>
<dbReference type="InterPro" id="IPR050377">
    <property type="entry name" value="Radical_SAM_PqqE_MftC-like"/>
</dbReference>
<dbReference type="PROSITE" id="PS51918">
    <property type="entry name" value="RADICAL_SAM"/>
    <property type="match status" value="1"/>
</dbReference>
<dbReference type="SFLD" id="SFLDG01067">
    <property type="entry name" value="SPASM/twitch_domain_containing"/>
    <property type="match status" value="1"/>
</dbReference>
<dbReference type="Pfam" id="PF04055">
    <property type="entry name" value="Radical_SAM"/>
    <property type="match status" value="1"/>
</dbReference>
<dbReference type="NCBIfam" id="TIGR04085">
    <property type="entry name" value="rSAM_more_4Fe4S"/>
    <property type="match status" value="1"/>
</dbReference>
<dbReference type="InterPro" id="IPR058240">
    <property type="entry name" value="rSAM_sf"/>
</dbReference>
<name>A0ABV6EF36_9GAMM</name>